<feature type="compositionally biased region" description="Polar residues" evidence="2">
    <location>
        <begin position="158"/>
        <end position="174"/>
    </location>
</feature>
<feature type="region of interest" description="Disordered" evidence="2">
    <location>
        <begin position="138"/>
        <end position="222"/>
    </location>
</feature>
<feature type="signal peptide" evidence="3">
    <location>
        <begin position="1"/>
        <end position="17"/>
    </location>
</feature>
<evidence type="ECO:0000256" key="1">
    <source>
        <dbReference type="PROSITE-ProRule" id="PRU00152"/>
    </source>
</evidence>
<evidence type="ECO:0000259" key="4">
    <source>
        <dbReference type="PROSITE" id="PS50095"/>
    </source>
</evidence>
<comment type="caution">
    <text evidence="1">Lacks conserved residue(s) required for the propagation of feature annotation.</text>
</comment>
<dbReference type="EnsemblMetazoa" id="XM_028659752.1">
    <property type="protein sequence ID" value="XP_028515553.1"/>
    <property type="gene ID" value="LOC110241303"/>
</dbReference>
<dbReference type="SMART" id="SM00308">
    <property type="entry name" value="LH2"/>
    <property type="match status" value="1"/>
</dbReference>
<feature type="chain" id="PRO_5037113044" description="PLAT domain-containing protein" evidence="3">
    <location>
        <begin position="18"/>
        <end position="222"/>
    </location>
</feature>
<dbReference type="PROSITE" id="PS50095">
    <property type="entry name" value="PLAT"/>
    <property type="match status" value="1"/>
</dbReference>
<dbReference type="PANTHER" id="PTHR45901">
    <property type="entry name" value="PROTEIN CBG12474"/>
    <property type="match status" value="1"/>
</dbReference>
<feature type="compositionally biased region" description="Low complexity" evidence="2">
    <location>
        <begin position="141"/>
        <end position="157"/>
    </location>
</feature>
<proteinExistence type="predicted"/>
<dbReference type="SUPFAM" id="SSF49723">
    <property type="entry name" value="Lipase/lipooxygenase domain (PLAT/LH2 domain)"/>
    <property type="match status" value="1"/>
</dbReference>
<dbReference type="KEGG" id="epa:110241303"/>
<keyword evidence="3" id="KW-0732">Signal</keyword>
<dbReference type="AlphaFoldDB" id="A0A913YKK3"/>
<feature type="domain" description="PLAT" evidence="4">
    <location>
        <begin position="20"/>
        <end position="132"/>
    </location>
</feature>
<dbReference type="Pfam" id="PF01477">
    <property type="entry name" value="PLAT"/>
    <property type="match status" value="1"/>
</dbReference>
<evidence type="ECO:0000313" key="6">
    <source>
        <dbReference type="Proteomes" id="UP000887567"/>
    </source>
</evidence>
<feature type="compositionally biased region" description="Polar residues" evidence="2">
    <location>
        <begin position="196"/>
        <end position="213"/>
    </location>
</feature>
<evidence type="ECO:0000256" key="2">
    <source>
        <dbReference type="SAM" id="MobiDB-lite"/>
    </source>
</evidence>
<accession>A0A913YKK3</accession>
<dbReference type="InterPro" id="IPR001024">
    <property type="entry name" value="PLAT/LH2_dom"/>
</dbReference>
<keyword evidence="6" id="KW-1185">Reference proteome</keyword>
<evidence type="ECO:0000313" key="5">
    <source>
        <dbReference type="EnsemblMetazoa" id="XP_028515553.1"/>
    </source>
</evidence>
<dbReference type="Proteomes" id="UP000887567">
    <property type="component" value="Unplaced"/>
</dbReference>
<dbReference type="OMA" id="NGHNEAT"/>
<name>A0A913YKK3_EXADI</name>
<reference evidence="5" key="1">
    <citation type="submission" date="2022-11" db="UniProtKB">
        <authorList>
            <consortium name="EnsemblMetazoa"/>
        </authorList>
    </citation>
    <scope>IDENTIFICATION</scope>
</reference>
<protein>
    <recommendedName>
        <fullName evidence="4">PLAT domain-containing protein</fullName>
    </recommendedName>
</protein>
<dbReference type="RefSeq" id="XP_028515553.1">
    <property type="nucleotide sequence ID" value="XM_028659752.1"/>
</dbReference>
<dbReference type="Gene3D" id="2.60.60.20">
    <property type="entry name" value="PLAT/LH2 domain"/>
    <property type="match status" value="1"/>
</dbReference>
<organism evidence="5 6">
    <name type="scientific">Exaiptasia diaphana</name>
    <name type="common">Tropical sea anemone</name>
    <name type="synonym">Aiptasia pulchella</name>
    <dbReference type="NCBI Taxonomy" id="2652724"/>
    <lineage>
        <taxon>Eukaryota</taxon>
        <taxon>Metazoa</taxon>
        <taxon>Cnidaria</taxon>
        <taxon>Anthozoa</taxon>
        <taxon>Hexacorallia</taxon>
        <taxon>Actiniaria</taxon>
        <taxon>Aiptasiidae</taxon>
        <taxon>Exaiptasia</taxon>
    </lineage>
</organism>
<evidence type="ECO:0000256" key="3">
    <source>
        <dbReference type="SAM" id="SignalP"/>
    </source>
</evidence>
<dbReference type="InterPro" id="IPR052970">
    <property type="entry name" value="Inner_ear_hair_cell_LOXHD"/>
</dbReference>
<sequence length="222" mass="24154">MLSRFIVFGCILVFVKSQHVQYKVTISSDDEFNPDDRVSVAIYGQAKQTDHKELQGIYDKFNGHNEATFVVSAQDVGPIKQMKIKRVPNGPKEDWHVQKITIRDPKGNTYEFMCKCVLSKQKGPEVTTTPINIIKAAQEAPSPTETSPSPSTPSPSTNKPTAGVGSSSPPSEQPTGKKETTSKPTNEPTENPGATKETSPTAGATVITRTDLPTENVPYSCF</sequence>
<dbReference type="GeneID" id="110241303"/>
<dbReference type="PANTHER" id="PTHR45901:SF3">
    <property type="entry name" value="LIPOXYGENASE HOMOLOGY DOMAIN-CONTAINING PROTEIN 1"/>
    <property type="match status" value="1"/>
</dbReference>
<dbReference type="InterPro" id="IPR036392">
    <property type="entry name" value="PLAT/LH2_dom_sf"/>
</dbReference>